<sequence>MAIDLGKQYLWRLFLMLLLVNVPQSQSIKPPTFQRPIGSISEPKEDRFISFVPHTVLVPEEVVAGVLEEYLRDSRKSTDRKKSVFAAGNLLHLLQNLKSQRGRQLKVASKSVRFGISRK</sequence>
<evidence type="ECO:0000313" key="3">
    <source>
        <dbReference type="RefSeq" id="XP_022237578.1"/>
    </source>
</evidence>
<keyword evidence="2" id="KW-1185">Reference proteome</keyword>
<proteinExistence type="predicted"/>
<accession>A0ABM1S1S3</accession>
<feature type="signal peptide" evidence="1">
    <location>
        <begin position="1"/>
        <end position="27"/>
    </location>
</feature>
<organism evidence="2 3">
    <name type="scientific">Limulus polyphemus</name>
    <name type="common">Atlantic horseshoe crab</name>
    <dbReference type="NCBI Taxonomy" id="6850"/>
    <lineage>
        <taxon>Eukaryota</taxon>
        <taxon>Metazoa</taxon>
        <taxon>Ecdysozoa</taxon>
        <taxon>Arthropoda</taxon>
        <taxon>Chelicerata</taxon>
        <taxon>Merostomata</taxon>
        <taxon>Xiphosura</taxon>
        <taxon>Limulidae</taxon>
        <taxon>Limulus</taxon>
    </lineage>
</organism>
<dbReference type="RefSeq" id="XP_022237578.1">
    <property type="nucleotide sequence ID" value="XM_022381870.1"/>
</dbReference>
<reference evidence="3" key="1">
    <citation type="submission" date="2025-08" db="UniProtKB">
        <authorList>
            <consortium name="RefSeq"/>
        </authorList>
    </citation>
    <scope>IDENTIFICATION</scope>
    <source>
        <tissue evidence="3">Muscle</tissue>
    </source>
</reference>
<gene>
    <name evidence="3" type="primary">LOC111084996</name>
</gene>
<protein>
    <submittedName>
        <fullName evidence="3">Uncharacterized protein LOC111084996</fullName>
    </submittedName>
</protein>
<feature type="chain" id="PRO_5047046181" evidence="1">
    <location>
        <begin position="28"/>
        <end position="119"/>
    </location>
</feature>
<keyword evidence="1" id="KW-0732">Signal</keyword>
<dbReference type="Proteomes" id="UP000694941">
    <property type="component" value="Unplaced"/>
</dbReference>
<evidence type="ECO:0000313" key="2">
    <source>
        <dbReference type="Proteomes" id="UP000694941"/>
    </source>
</evidence>
<name>A0ABM1S1S3_LIMPO</name>
<dbReference type="GeneID" id="111084996"/>
<evidence type="ECO:0000256" key="1">
    <source>
        <dbReference type="SAM" id="SignalP"/>
    </source>
</evidence>